<feature type="transmembrane region" description="Helical" evidence="2">
    <location>
        <begin position="740"/>
        <end position="763"/>
    </location>
</feature>
<sequence length="811" mass="92759">MPRRRKRARFEQLTEFERGRIIGLREAGLSYRAVASRVQRNSSTVMRVWKQWTDECRTTRKSGSGPRNVTSARDDRHLVRMARTDRTASSRQLAALWSIATGVSLCASSIRRRLLQCGLRARTPLYRIPLTHDHRRLRLQWANQHRDWRADWQHVVFSDESRFNLWYHDGRIRVRRYAGERHLPECIIERHSGRTPGVMVWGAIAYHRRSQLLRIVGNLNSNRYIREVLQPEAVPFLQSLPGAVFQQDNARPHTARIVKSFFAAQQVQLLPWPACSPDMSPIEHVWDVIGRRLARDPRPVASADELWTFFLPGEEGGVSDPLKKSWILFGEQPGTKKGETAYCVTSSTDVYSESPCELQAISAYKDNQGNIWGIGDGNLWWFNATNLSWSLLPLPNGTAASEPWRVACGDPRKYIAVVGKNATLVLHLPWQHWQFVDTDDVSLGYVDKDATWCVFGFLFGIDPLRETLYLLDPEEAHWTVRQDLPVMDNVNWSTPLGLVNTWIGLDSELILVEKFGDYKHVMYTNSSGISWVVMAEDTHAGKWPNLDQSEYGLSLTWNMGSEKMWLWKNEKGVAELWYFSYNTSEWYRGNSHFESKLPHLLNVLTAWNEGDKYCVLQRSSECTAQYTLSHKNCWSEHEMIPVDGEFDNEDRAAQLTTIVTTDVSTQSEGINVSQKSTFRVISPPSTTKETSPSSVNTRHEIISLITKHAAKTTWRSSERSNDAISITPARNSVWHQHTSVFGSVIFFGTSLTIFGLVGFFWCVRKCVYFPKEALLLRDPPSVRYTAIPDSLTYDSRKPTPATYTVIPDSIA</sequence>
<dbReference type="InterPro" id="IPR052338">
    <property type="entry name" value="Transposase_5"/>
</dbReference>
<evidence type="ECO:0000259" key="4">
    <source>
        <dbReference type="Pfam" id="PF13358"/>
    </source>
</evidence>
<feature type="domain" description="Tc1-like transposase DDE" evidence="4">
    <location>
        <begin position="154"/>
        <end position="306"/>
    </location>
</feature>
<dbReference type="PANTHER" id="PTHR23022">
    <property type="entry name" value="TRANSPOSABLE ELEMENT-RELATED"/>
    <property type="match status" value="1"/>
</dbReference>
<evidence type="ECO:0000313" key="6">
    <source>
        <dbReference type="EMBL" id="KFM64716.1"/>
    </source>
</evidence>
<feature type="domain" description="Transposase IS30-like HTH" evidence="5">
    <location>
        <begin position="11"/>
        <end position="48"/>
    </location>
</feature>
<evidence type="ECO:0000256" key="1">
    <source>
        <dbReference type="ARBA" id="ARBA00004123"/>
    </source>
</evidence>
<evidence type="ECO:0000313" key="7">
    <source>
        <dbReference type="Proteomes" id="UP000054359"/>
    </source>
</evidence>
<gene>
    <name evidence="6" type="ORF">X975_26165</name>
</gene>
<dbReference type="Pfam" id="PF13936">
    <property type="entry name" value="HTH_38"/>
    <property type="match status" value="1"/>
</dbReference>
<dbReference type="GO" id="GO:0006313">
    <property type="term" value="P:DNA transposition"/>
    <property type="evidence" value="ECO:0007669"/>
    <property type="project" value="InterPro"/>
</dbReference>
<feature type="non-terminal residue" evidence="6">
    <location>
        <position position="811"/>
    </location>
</feature>
<dbReference type="InterPro" id="IPR038717">
    <property type="entry name" value="Tc1-like_DDE_dom"/>
</dbReference>
<dbReference type="EMBL" id="KK115304">
    <property type="protein sequence ID" value="KFM64716.1"/>
    <property type="molecule type" value="Genomic_DNA"/>
</dbReference>
<dbReference type="AlphaFoldDB" id="A0A087THX7"/>
<accession>A0A087THX7</accession>
<dbReference type="OrthoDB" id="6429993at2759"/>
<dbReference type="InterPro" id="IPR009057">
    <property type="entry name" value="Homeodomain-like_sf"/>
</dbReference>
<proteinExistence type="predicted"/>
<dbReference type="InterPro" id="IPR002492">
    <property type="entry name" value="Transposase_Tc1-like"/>
</dbReference>
<comment type="subcellular location">
    <subcellularLocation>
        <location evidence="1">Nucleus</location>
    </subcellularLocation>
</comment>
<keyword evidence="2" id="KW-0812">Transmembrane</keyword>
<dbReference type="Proteomes" id="UP000054359">
    <property type="component" value="Unassembled WGS sequence"/>
</dbReference>
<keyword evidence="2" id="KW-0472">Membrane</keyword>
<dbReference type="Pfam" id="PF01498">
    <property type="entry name" value="HTH_Tnp_Tc3_2"/>
    <property type="match status" value="1"/>
</dbReference>
<dbReference type="PANTHER" id="PTHR23022:SF135">
    <property type="entry name" value="SI:DKEY-77F5.3"/>
    <property type="match status" value="1"/>
</dbReference>
<keyword evidence="7" id="KW-1185">Reference proteome</keyword>
<organism evidence="6 7">
    <name type="scientific">Stegodyphus mimosarum</name>
    <name type="common">African social velvet spider</name>
    <dbReference type="NCBI Taxonomy" id="407821"/>
    <lineage>
        <taxon>Eukaryota</taxon>
        <taxon>Metazoa</taxon>
        <taxon>Ecdysozoa</taxon>
        <taxon>Arthropoda</taxon>
        <taxon>Chelicerata</taxon>
        <taxon>Arachnida</taxon>
        <taxon>Araneae</taxon>
        <taxon>Araneomorphae</taxon>
        <taxon>Entelegynae</taxon>
        <taxon>Eresoidea</taxon>
        <taxon>Eresidae</taxon>
        <taxon>Stegodyphus</taxon>
    </lineage>
</organism>
<dbReference type="SUPFAM" id="SSF46689">
    <property type="entry name" value="Homeodomain-like"/>
    <property type="match status" value="1"/>
</dbReference>
<dbReference type="GO" id="GO:0015074">
    <property type="term" value="P:DNA integration"/>
    <property type="evidence" value="ECO:0007669"/>
    <property type="project" value="InterPro"/>
</dbReference>
<dbReference type="InterPro" id="IPR025246">
    <property type="entry name" value="IS30-like_HTH"/>
</dbReference>
<dbReference type="GO" id="GO:0005634">
    <property type="term" value="C:nucleus"/>
    <property type="evidence" value="ECO:0007669"/>
    <property type="project" value="UniProtKB-SubCell"/>
</dbReference>
<dbReference type="InterPro" id="IPR036397">
    <property type="entry name" value="RNaseH_sf"/>
</dbReference>
<dbReference type="Pfam" id="PF13358">
    <property type="entry name" value="DDE_3"/>
    <property type="match status" value="1"/>
</dbReference>
<dbReference type="Gene3D" id="3.30.420.10">
    <property type="entry name" value="Ribonuclease H-like superfamily/Ribonuclease H"/>
    <property type="match status" value="1"/>
</dbReference>
<evidence type="ECO:0000259" key="5">
    <source>
        <dbReference type="Pfam" id="PF13936"/>
    </source>
</evidence>
<keyword evidence="2" id="KW-1133">Transmembrane helix</keyword>
<protein>
    <submittedName>
        <fullName evidence="6">Transposable element Tc1 transposase</fullName>
    </submittedName>
</protein>
<feature type="domain" description="Transposase Tc1-like" evidence="3">
    <location>
        <begin position="75"/>
        <end position="147"/>
    </location>
</feature>
<dbReference type="GO" id="GO:0003677">
    <property type="term" value="F:DNA binding"/>
    <property type="evidence" value="ECO:0007669"/>
    <property type="project" value="InterPro"/>
</dbReference>
<dbReference type="Gene3D" id="1.10.10.60">
    <property type="entry name" value="Homeodomain-like"/>
    <property type="match status" value="1"/>
</dbReference>
<name>A0A087THX7_STEMI</name>
<reference evidence="6 7" key="1">
    <citation type="submission" date="2013-11" db="EMBL/GenBank/DDBJ databases">
        <title>Genome sequencing of Stegodyphus mimosarum.</title>
        <authorList>
            <person name="Bechsgaard J."/>
        </authorList>
    </citation>
    <scope>NUCLEOTIDE SEQUENCE [LARGE SCALE GENOMIC DNA]</scope>
</reference>
<evidence type="ECO:0000259" key="3">
    <source>
        <dbReference type="Pfam" id="PF01498"/>
    </source>
</evidence>
<evidence type="ECO:0000256" key="2">
    <source>
        <dbReference type="SAM" id="Phobius"/>
    </source>
</evidence>